<name>A0ABV3F803_9NOCA</name>
<reference evidence="2 3" key="1">
    <citation type="submission" date="2024-06" db="EMBL/GenBank/DDBJ databases">
        <title>The Natural Products Discovery Center: Release of the First 8490 Sequenced Strains for Exploring Actinobacteria Biosynthetic Diversity.</title>
        <authorList>
            <person name="Kalkreuter E."/>
            <person name="Kautsar S.A."/>
            <person name="Yang D."/>
            <person name="Bader C.D."/>
            <person name="Teijaro C.N."/>
            <person name="Fluegel L."/>
            <person name="Davis C.M."/>
            <person name="Simpson J.R."/>
            <person name="Lauterbach L."/>
            <person name="Steele A.D."/>
            <person name="Gui C."/>
            <person name="Meng S."/>
            <person name="Li G."/>
            <person name="Viehrig K."/>
            <person name="Ye F."/>
            <person name="Su P."/>
            <person name="Kiefer A.F."/>
            <person name="Nichols A."/>
            <person name="Cepeda A.J."/>
            <person name="Yan W."/>
            <person name="Fan B."/>
            <person name="Jiang Y."/>
            <person name="Adhikari A."/>
            <person name="Zheng C.-J."/>
            <person name="Schuster L."/>
            <person name="Cowan T.M."/>
            <person name="Smanski M.J."/>
            <person name="Chevrette M.G."/>
            <person name="De Carvalho L.P.S."/>
            <person name="Shen B."/>
        </authorList>
    </citation>
    <scope>NUCLEOTIDE SEQUENCE [LARGE SCALE GENOMIC DNA]</scope>
    <source>
        <strain evidence="2 3">NPDC050671</strain>
    </source>
</reference>
<dbReference type="RefSeq" id="WP_063127920.1">
    <property type="nucleotide sequence ID" value="NZ_JBFAIH010000007.1"/>
</dbReference>
<dbReference type="InterPro" id="IPR036689">
    <property type="entry name" value="ESAT-6-like_sf"/>
</dbReference>
<dbReference type="SUPFAM" id="SSF140453">
    <property type="entry name" value="EsxAB dimer-like"/>
    <property type="match status" value="1"/>
</dbReference>
<accession>A0ABV3F803</accession>
<evidence type="ECO:0000256" key="1">
    <source>
        <dbReference type="RuleBase" id="RU362001"/>
    </source>
</evidence>
<evidence type="ECO:0000313" key="2">
    <source>
        <dbReference type="EMBL" id="MEV0363827.1"/>
    </source>
</evidence>
<dbReference type="InterPro" id="IPR010310">
    <property type="entry name" value="T7SS_ESAT-6-like"/>
</dbReference>
<sequence>MSQMKYSEAQLMAMTGDLRTSKGRLTETHDELQGYVNALAAEWESGAQEAYRLKQARWDEAHNGLLDIMERLAKIVEDGAIDMTTTDKLNASRWA</sequence>
<gene>
    <name evidence="2" type="ORF">AB0H72_14100</name>
</gene>
<evidence type="ECO:0000313" key="3">
    <source>
        <dbReference type="Proteomes" id="UP001551658"/>
    </source>
</evidence>
<dbReference type="NCBIfam" id="TIGR03930">
    <property type="entry name" value="WXG100_ESAT6"/>
    <property type="match status" value="1"/>
</dbReference>
<dbReference type="Gene3D" id="1.10.287.1060">
    <property type="entry name" value="ESAT-6-like"/>
    <property type="match status" value="1"/>
</dbReference>
<comment type="similarity">
    <text evidence="1">Belongs to the WXG100 family.</text>
</comment>
<organism evidence="2 3">
    <name type="scientific">Nocardia fusca</name>
    <dbReference type="NCBI Taxonomy" id="941183"/>
    <lineage>
        <taxon>Bacteria</taxon>
        <taxon>Bacillati</taxon>
        <taxon>Actinomycetota</taxon>
        <taxon>Actinomycetes</taxon>
        <taxon>Mycobacteriales</taxon>
        <taxon>Nocardiaceae</taxon>
        <taxon>Nocardia</taxon>
    </lineage>
</organism>
<comment type="caution">
    <text evidence="2">The sequence shown here is derived from an EMBL/GenBank/DDBJ whole genome shotgun (WGS) entry which is preliminary data.</text>
</comment>
<proteinExistence type="inferred from homology"/>
<dbReference type="Pfam" id="PF06013">
    <property type="entry name" value="WXG100"/>
    <property type="match status" value="1"/>
</dbReference>
<protein>
    <recommendedName>
        <fullName evidence="1">ESAT-6-like protein</fullName>
    </recommendedName>
</protein>
<dbReference type="EMBL" id="JBFAIH010000007">
    <property type="protein sequence ID" value="MEV0363827.1"/>
    <property type="molecule type" value="Genomic_DNA"/>
</dbReference>
<keyword evidence="3" id="KW-1185">Reference proteome</keyword>
<dbReference type="Proteomes" id="UP001551658">
    <property type="component" value="Unassembled WGS sequence"/>
</dbReference>